<evidence type="ECO:0000313" key="2">
    <source>
        <dbReference type="EMBL" id="VVC76659.1"/>
    </source>
</evidence>
<dbReference type="AlphaFoldDB" id="A0A5E4PI18"/>
<dbReference type="EMBL" id="LR699119">
    <property type="protein sequence ID" value="VVC76659.1"/>
    <property type="molecule type" value="Genomic_DNA"/>
</dbReference>
<evidence type="ECO:0000256" key="1">
    <source>
        <dbReference type="SAM" id="Phobius"/>
    </source>
</evidence>
<dbReference type="Gene3D" id="3.30.70.60">
    <property type="match status" value="1"/>
</dbReference>
<dbReference type="InterPro" id="IPR014717">
    <property type="entry name" value="Transl_elong_EF1B/ribsomal_bS6"/>
</dbReference>
<evidence type="ECO:0008006" key="4">
    <source>
        <dbReference type="Google" id="ProtNLM"/>
    </source>
</evidence>
<evidence type="ECO:0000313" key="3">
    <source>
        <dbReference type="Proteomes" id="UP000324194"/>
    </source>
</evidence>
<keyword evidence="1" id="KW-0472">Membrane</keyword>
<name>A0A5E4PI18_9COXI</name>
<feature type="transmembrane region" description="Helical" evidence="1">
    <location>
        <begin position="7"/>
        <end position="24"/>
    </location>
</feature>
<dbReference type="Gene3D" id="2.30.30.830">
    <property type="match status" value="1"/>
</dbReference>
<protein>
    <recommendedName>
        <fullName evidence="4">Pilus assembly protein PilP</fullName>
    </recommendedName>
</protein>
<accession>A0A5E4PI18</accession>
<keyword evidence="1" id="KW-1133">Transmembrane helix</keyword>
<proteinExistence type="predicted"/>
<reference evidence="2 3" key="1">
    <citation type="submission" date="2019-08" db="EMBL/GenBank/DDBJ databases">
        <authorList>
            <person name="Guy L."/>
        </authorList>
    </citation>
    <scope>NUCLEOTIDE SEQUENCE [LARGE SCALE GENOMIC DNA]</scope>
    <source>
        <strain evidence="2 3">SGT-108</strain>
    </source>
</reference>
<dbReference type="RefSeq" id="WP_148339965.1">
    <property type="nucleotide sequence ID" value="NZ_LR699119.1"/>
</dbReference>
<organism evidence="2 3">
    <name type="scientific">Aquicella siphonis</name>
    <dbReference type="NCBI Taxonomy" id="254247"/>
    <lineage>
        <taxon>Bacteria</taxon>
        <taxon>Pseudomonadati</taxon>
        <taxon>Pseudomonadota</taxon>
        <taxon>Gammaproteobacteria</taxon>
        <taxon>Legionellales</taxon>
        <taxon>Coxiellaceae</taxon>
        <taxon>Aquicella</taxon>
    </lineage>
</organism>
<keyword evidence="3" id="KW-1185">Reference proteome</keyword>
<dbReference type="KEGG" id="asip:AQUSIP_19830"/>
<dbReference type="OrthoDB" id="9814204at2"/>
<dbReference type="Proteomes" id="UP000324194">
    <property type="component" value="Chromosome 1"/>
</dbReference>
<sequence>MHYQFRWWYAAGMAFVILCAGYVWDLHPCLGRLRELRAREKQMTEKRTYLREFQPRRSLHKDLSEIRLTSELNQIHAYLMLVRKHGLQLQKIRMNTLHQAGKVERLHTHVSVLGGFRALYSFLAEINGLDFLAVIEDFTSQPGRDGRLMLVLDILSLGTVISHASRLIPPLYAENARDPFCSASENNVLETSYLRAGAAVPLNQIRMTGYVRRGRWGQAIVAMPGDKVSVIETGVILGKERGIVTEISRDHVILKLTDGRRYILKMF</sequence>
<gene>
    <name evidence="2" type="ORF">AQUSIP_19830</name>
</gene>
<keyword evidence="1" id="KW-0812">Transmembrane</keyword>